<proteinExistence type="predicted"/>
<gene>
    <name evidence="2" type="ORF">C8A01DRAFT_37269</name>
</gene>
<comment type="caution">
    <text evidence="2">The sequence shown here is derived from an EMBL/GenBank/DDBJ whole genome shotgun (WGS) entry which is preliminary data.</text>
</comment>
<protein>
    <submittedName>
        <fullName evidence="2">Uncharacterized protein</fullName>
    </submittedName>
</protein>
<keyword evidence="3" id="KW-1185">Reference proteome</keyword>
<dbReference type="Proteomes" id="UP001303115">
    <property type="component" value="Unassembled WGS sequence"/>
</dbReference>
<dbReference type="AlphaFoldDB" id="A0AAN6SQV0"/>
<organism evidence="2 3">
    <name type="scientific">Parachaetomium inaequale</name>
    <dbReference type="NCBI Taxonomy" id="2588326"/>
    <lineage>
        <taxon>Eukaryota</taxon>
        <taxon>Fungi</taxon>
        <taxon>Dikarya</taxon>
        <taxon>Ascomycota</taxon>
        <taxon>Pezizomycotina</taxon>
        <taxon>Sordariomycetes</taxon>
        <taxon>Sordariomycetidae</taxon>
        <taxon>Sordariales</taxon>
        <taxon>Chaetomiaceae</taxon>
        <taxon>Parachaetomium</taxon>
    </lineage>
</organism>
<name>A0AAN6SQV0_9PEZI</name>
<feature type="compositionally biased region" description="Polar residues" evidence="1">
    <location>
        <begin position="197"/>
        <end position="211"/>
    </location>
</feature>
<reference evidence="3" key="1">
    <citation type="journal article" date="2023" name="Mol. Phylogenet. Evol.">
        <title>Genome-scale phylogeny and comparative genomics of the fungal order Sordariales.</title>
        <authorList>
            <person name="Hensen N."/>
            <person name="Bonometti L."/>
            <person name="Westerberg I."/>
            <person name="Brannstrom I.O."/>
            <person name="Guillou S."/>
            <person name="Cros-Aarteil S."/>
            <person name="Calhoun S."/>
            <person name="Haridas S."/>
            <person name="Kuo A."/>
            <person name="Mondo S."/>
            <person name="Pangilinan J."/>
            <person name="Riley R."/>
            <person name="LaButti K."/>
            <person name="Andreopoulos B."/>
            <person name="Lipzen A."/>
            <person name="Chen C."/>
            <person name="Yan M."/>
            <person name="Daum C."/>
            <person name="Ng V."/>
            <person name="Clum A."/>
            <person name="Steindorff A."/>
            <person name="Ohm R.A."/>
            <person name="Martin F."/>
            <person name="Silar P."/>
            <person name="Natvig D.O."/>
            <person name="Lalanne C."/>
            <person name="Gautier V."/>
            <person name="Ament-Velasquez S.L."/>
            <person name="Kruys A."/>
            <person name="Hutchinson M.I."/>
            <person name="Powell A.J."/>
            <person name="Barry K."/>
            <person name="Miller A.N."/>
            <person name="Grigoriev I.V."/>
            <person name="Debuchy R."/>
            <person name="Gladieux P."/>
            <person name="Hiltunen Thoren M."/>
            <person name="Johannesson H."/>
        </authorList>
    </citation>
    <scope>NUCLEOTIDE SEQUENCE [LARGE SCALE GENOMIC DNA]</scope>
    <source>
        <strain evidence="3">CBS 284.82</strain>
    </source>
</reference>
<evidence type="ECO:0000256" key="1">
    <source>
        <dbReference type="SAM" id="MobiDB-lite"/>
    </source>
</evidence>
<feature type="compositionally biased region" description="Low complexity" evidence="1">
    <location>
        <begin position="167"/>
        <end position="196"/>
    </location>
</feature>
<accession>A0AAN6SQV0</accession>
<feature type="region of interest" description="Disordered" evidence="1">
    <location>
        <begin position="163"/>
        <end position="239"/>
    </location>
</feature>
<evidence type="ECO:0000313" key="2">
    <source>
        <dbReference type="EMBL" id="KAK4038781.1"/>
    </source>
</evidence>
<evidence type="ECO:0000313" key="3">
    <source>
        <dbReference type="Proteomes" id="UP001303115"/>
    </source>
</evidence>
<sequence length="239" mass="24924">MADSSGKAQQIIDAALLRHPKDQSLKTIDIHNAGRFITFVFGHGRDKYGDKPKRHAFQQMDSATLVALGVLIRLRDIRAISTSAIETLCAKAPSLLSETCWYNNLDLWNASLGVASSSPVYLKFRKDAVDAIHGAAGVLDDAPGSGERAGLMCPPAVSGNPLKRRIPAIAPPTTGSPPASAVPAPASATPTAAQPSGSGESYAGTTPTDSQDALPVPGSSHKRPRVEADGRAAYAILPP</sequence>
<dbReference type="EMBL" id="MU854419">
    <property type="protein sequence ID" value="KAK4038781.1"/>
    <property type="molecule type" value="Genomic_DNA"/>
</dbReference>